<dbReference type="Proteomes" id="UP000319342">
    <property type="component" value="Chromosome"/>
</dbReference>
<dbReference type="CDD" id="cd01894">
    <property type="entry name" value="EngA1"/>
    <property type="match status" value="1"/>
</dbReference>
<evidence type="ECO:0000256" key="8">
    <source>
        <dbReference type="HAMAP-Rule" id="MF_00195"/>
    </source>
</evidence>
<organism evidence="12 13">
    <name type="scientific">Rohdeia mirabilis</name>
    <dbReference type="NCBI Taxonomy" id="2528008"/>
    <lineage>
        <taxon>Bacteria</taxon>
        <taxon>Pseudomonadati</taxon>
        <taxon>Planctomycetota</taxon>
        <taxon>Planctomycetia</taxon>
        <taxon>Planctomycetia incertae sedis</taxon>
        <taxon>Rohdeia</taxon>
    </lineage>
</organism>
<evidence type="ECO:0000259" key="11">
    <source>
        <dbReference type="PROSITE" id="PS51712"/>
    </source>
</evidence>
<keyword evidence="3 8" id="KW-0690">Ribosome biogenesis</keyword>
<dbReference type="InterPro" id="IPR032859">
    <property type="entry name" value="KH_dom-like"/>
</dbReference>
<dbReference type="NCBIfam" id="TIGR03594">
    <property type="entry name" value="GTPase_EngA"/>
    <property type="match status" value="1"/>
</dbReference>
<evidence type="ECO:0000313" key="13">
    <source>
        <dbReference type="Proteomes" id="UP000319342"/>
    </source>
</evidence>
<protein>
    <recommendedName>
        <fullName evidence="2 8">GTPase Der</fullName>
    </recommendedName>
    <alternativeName>
        <fullName evidence="7 8">GTP-binding protein EngA</fullName>
    </alternativeName>
</protein>
<feature type="binding site" evidence="8">
    <location>
        <begin position="11"/>
        <end position="18"/>
    </location>
    <ligand>
        <name>GTP</name>
        <dbReference type="ChEBI" id="CHEBI:37565"/>
        <label>1</label>
    </ligand>
</feature>
<dbReference type="AlphaFoldDB" id="A0A518CYJ9"/>
<comment type="function">
    <text evidence="8 10">GTPase that plays an essential role in the late steps of ribosome biogenesis.</text>
</comment>
<comment type="subunit">
    <text evidence="8">Associates with the 50S ribosomal subunit.</text>
</comment>
<keyword evidence="4 10" id="KW-0677">Repeat</keyword>
<evidence type="ECO:0000256" key="6">
    <source>
        <dbReference type="ARBA" id="ARBA00023134"/>
    </source>
</evidence>
<evidence type="ECO:0000313" key="12">
    <source>
        <dbReference type="EMBL" id="QDU84296.1"/>
    </source>
</evidence>
<dbReference type="Pfam" id="PF01926">
    <property type="entry name" value="MMR_HSR1"/>
    <property type="match status" value="2"/>
</dbReference>
<evidence type="ECO:0000256" key="4">
    <source>
        <dbReference type="ARBA" id="ARBA00022737"/>
    </source>
</evidence>
<dbReference type="Gene3D" id="3.40.50.300">
    <property type="entry name" value="P-loop containing nucleotide triphosphate hydrolases"/>
    <property type="match status" value="2"/>
</dbReference>
<dbReference type="Pfam" id="PF14714">
    <property type="entry name" value="KH_dom-like"/>
    <property type="match status" value="1"/>
</dbReference>
<dbReference type="InterPro" id="IPR005225">
    <property type="entry name" value="Small_GTP-bd"/>
</dbReference>
<dbReference type="FunFam" id="3.30.300.20:FF:000004">
    <property type="entry name" value="GTPase Der"/>
    <property type="match status" value="1"/>
</dbReference>
<feature type="binding site" evidence="8">
    <location>
        <begin position="125"/>
        <end position="128"/>
    </location>
    <ligand>
        <name>GTP</name>
        <dbReference type="ChEBI" id="CHEBI:37565"/>
        <label>1</label>
    </ligand>
</feature>
<evidence type="ECO:0000256" key="1">
    <source>
        <dbReference type="ARBA" id="ARBA00008279"/>
    </source>
</evidence>
<dbReference type="CDD" id="cd01895">
    <property type="entry name" value="EngA2"/>
    <property type="match status" value="1"/>
</dbReference>
<dbReference type="InterPro" id="IPR016484">
    <property type="entry name" value="GTPase_Der"/>
</dbReference>
<proteinExistence type="inferred from homology"/>
<dbReference type="GO" id="GO:0043022">
    <property type="term" value="F:ribosome binding"/>
    <property type="evidence" value="ECO:0007669"/>
    <property type="project" value="TreeGrafter"/>
</dbReference>
<dbReference type="PANTHER" id="PTHR43834">
    <property type="entry name" value="GTPASE DER"/>
    <property type="match status" value="1"/>
</dbReference>
<accession>A0A518CYJ9</accession>
<feature type="binding site" evidence="8">
    <location>
        <begin position="62"/>
        <end position="66"/>
    </location>
    <ligand>
        <name>GTP</name>
        <dbReference type="ChEBI" id="CHEBI:37565"/>
        <label>1</label>
    </ligand>
</feature>
<evidence type="ECO:0000256" key="7">
    <source>
        <dbReference type="ARBA" id="ARBA00032345"/>
    </source>
</evidence>
<dbReference type="NCBIfam" id="TIGR00231">
    <property type="entry name" value="small_GTP"/>
    <property type="match status" value="2"/>
</dbReference>
<dbReference type="SUPFAM" id="SSF52540">
    <property type="entry name" value="P-loop containing nucleoside triphosphate hydrolases"/>
    <property type="match status" value="2"/>
</dbReference>
<dbReference type="EMBL" id="CP036290">
    <property type="protein sequence ID" value="QDU84296.1"/>
    <property type="molecule type" value="Genomic_DNA"/>
</dbReference>
<keyword evidence="13" id="KW-1185">Reference proteome</keyword>
<gene>
    <name evidence="8 12" type="primary">der</name>
    <name evidence="12" type="ORF">Pla163_14030</name>
</gene>
<keyword evidence="5 8" id="KW-0547">Nucleotide-binding</keyword>
<dbReference type="OrthoDB" id="9805918at2"/>
<comment type="similarity">
    <text evidence="1 8 9 10">Belongs to the TRAFAC class TrmE-Era-EngA-EngB-Septin-like GTPase superfamily. EngA (Der) GTPase family.</text>
</comment>
<evidence type="ECO:0000256" key="9">
    <source>
        <dbReference type="PROSITE-ProRule" id="PRU01049"/>
    </source>
</evidence>
<sequence>MSRLPRVAIVGRPNVGKSTLLNRLVNSRVSIVEPTAGVTRDRVSLPVRIPTDFGERTVEIMDTGGIGIVDRQDLGPLVEEQVETAVGNADLIVFMVDVRDGITPLDKEVAERLRRVECPVVLVCNKAEGDRMAWEVDQFRALGLSAEPIPISAQNGEGLEDFFSAISDRLPVPREDEMAAVSVMKLAIVGRRNAGKSTLTNALAREERMIVSEVAGTTRDAVDVLFERDGRSFTVIDTAGVRKKSSFEDAIDFFSDSRAYRAVRRADVVVLLFDAMEPLSGLEKRLARYAMDHYKPVVLGANKWDTVGDQMTAQELSDYIEAELPGLRFAPLVCLSGKDQWRVDELLETAEQLYQQAHTRVGTGELNRVVQRAVAGRGPSSSGHRVRIHYATQAERLPPTIVVFVNDKRLIGKDYIRYLTNRFREETPFKEVPIRVVLRDSEDTGEDED</sequence>
<feature type="binding site" evidence="8">
    <location>
        <begin position="237"/>
        <end position="241"/>
    </location>
    <ligand>
        <name>GTP</name>
        <dbReference type="ChEBI" id="CHEBI:37565"/>
        <label>2</label>
    </ligand>
</feature>
<dbReference type="RefSeq" id="WP_145185581.1">
    <property type="nucleotide sequence ID" value="NZ_CP036290.1"/>
</dbReference>
<dbReference type="GO" id="GO:0005525">
    <property type="term" value="F:GTP binding"/>
    <property type="evidence" value="ECO:0007669"/>
    <property type="project" value="UniProtKB-UniRule"/>
</dbReference>
<dbReference type="InterPro" id="IPR006073">
    <property type="entry name" value="GTP-bd"/>
</dbReference>
<dbReference type="PANTHER" id="PTHR43834:SF6">
    <property type="entry name" value="GTPASE DER"/>
    <property type="match status" value="1"/>
</dbReference>
<dbReference type="PROSITE" id="PS51712">
    <property type="entry name" value="G_ENGA"/>
    <property type="match status" value="1"/>
</dbReference>
<evidence type="ECO:0000256" key="10">
    <source>
        <dbReference type="RuleBase" id="RU004481"/>
    </source>
</evidence>
<evidence type="ECO:0000256" key="2">
    <source>
        <dbReference type="ARBA" id="ARBA00020953"/>
    </source>
</evidence>
<reference evidence="12 13" key="1">
    <citation type="submission" date="2019-02" db="EMBL/GenBank/DDBJ databases">
        <title>Deep-cultivation of Planctomycetes and their phenomic and genomic characterization uncovers novel biology.</title>
        <authorList>
            <person name="Wiegand S."/>
            <person name="Jogler M."/>
            <person name="Boedeker C."/>
            <person name="Pinto D."/>
            <person name="Vollmers J."/>
            <person name="Rivas-Marin E."/>
            <person name="Kohn T."/>
            <person name="Peeters S.H."/>
            <person name="Heuer A."/>
            <person name="Rast P."/>
            <person name="Oberbeckmann S."/>
            <person name="Bunk B."/>
            <person name="Jeske O."/>
            <person name="Meyerdierks A."/>
            <person name="Storesund J.E."/>
            <person name="Kallscheuer N."/>
            <person name="Luecker S."/>
            <person name="Lage O.M."/>
            <person name="Pohl T."/>
            <person name="Merkel B.J."/>
            <person name="Hornburger P."/>
            <person name="Mueller R.-W."/>
            <person name="Bruemmer F."/>
            <person name="Labrenz M."/>
            <person name="Spormann A.M."/>
            <person name="Op den Camp H."/>
            <person name="Overmann J."/>
            <person name="Amann R."/>
            <person name="Jetten M.S.M."/>
            <person name="Mascher T."/>
            <person name="Medema M.H."/>
            <person name="Devos D.P."/>
            <person name="Kaster A.-K."/>
            <person name="Ovreas L."/>
            <person name="Rohde M."/>
            <person name="Galperin M.Y."/>
            <person name="Jogler C."/>
        </authorList>
    </citation>
    <scope>NUCLEOTIDE SEQUENCE [LARGE SCALE GENOMIC DNA]</scope>
    <source>
        <strain evidence="12 13">Pla163</strain>
    </source>
</reference>
<name>A0A518CYJ9_9BACT</name>
<feature type="binding site" evidence="8">
    <location>
        <begin position="190"/>
        <end position="197"/>
    </location>
    <ligand>
        <name>GTP</name>
        <dbReference type="ChEBI" id="CHEBI:37565"/>
        <label>2</label>
    </ligand>
</feature>
<dbReference type="GO" id="GO:0042254">
    <property type="term" value="P:ribosome biogenesis"/>
    <property type="evidence" value="ECO:0007669"/>
    <property type="project" value="UniProtKB-KW"/>
</dbReference>
<dbReference type="InterPro" id="IPR031166">
    <property type="entry name" value="G_ENGA"/>
</dbReference>
<keyword evidence="6 8" id="KW-0342">GTP-binding</keyword>
<dbReference type="Gene3D" id="3.30.300.20">
    <property type="match status" value="1"/>
</dbReference>
<evidence type="ECO:0000256" key="3">
    <source>
        <dbReference type="ARBA" id="ARBA00022517"/>
    </source>
</evidence>
<feature type="domain" description="EngA-type G" evidence="11">
    <location>
        <begin position="184"/>
        <end position="358"/>
    </location>
</feature>
<dbReference type="HAMAP" id="MF_00195">
    <property type="entry name" value="GTPase_Der"/>
    <property type="match status" value="1"/>
</dbReference>
<dbReference type="PIRSF" id="PIRSF006485">
    <property type="entry name" value="GTP-binding_EngA"/>
    <property type="match status" value="1"/>
</dbReference>
<dbReference type="InterPro" id="IPR015946">
    <property type="entry name" value="KH_dom-like_a/b"/>
</dbReference>
<feature type="binding site" evidence="8">
    <location>
        <begin position="302"/>
        <end position="305"/>
    </location>
    <ligand>
        <name>GTP</name>
        <dbReference type="ChEBI" id="CHEBI:37565"/>
        <label>2</label>
    </ligand>
</feature>
<dbReference type="InterPro" id="IPR027417">
    <property type="entry name" value="P-loop_NTPase"/>
</dbReference>
<dbReference type="PRINTS" id="PR00326">
    <property type="entry name" value="GTP1OBG"/>
</dbReference>
<evidence type="ECO:0000256" key="5">
    <source>
        <dbReference type="ARBA" id="ARBA00022741"/>
    </source>
</evidence>